<evidence type="ECO:0000313" key="12">
    <source>
        <dbReference type="EMBL" id="QLJ52506.1"/>
    </source>
</evidence>
<gene>
    <name evidence="12" type="ORF">Sv326_0331</name>
</gene>
<name>A0A7D5XL30_FERL1</name>
<dbReference type="InterPro" id="IPR036163">
    <property type="entry name" value="HMA_dom_sf"/>
</dbReference>
<dbReference type="InterPro" id="IPR023298">
    <property type="entry name" value="ATPase_P-typ_TM_dom_sf"/>
</dbReference>
<dbReference type="NCBIfam" id="TIGR01511">
    <property type="entry name" value="ATPase-IB1_Cu"/>
    <property type="match status" value="1"/>
</dbReference>
<dbReference type="GO" id="GO:0005507">
    <property type="term" value="F:copper ion binding"/>
    <property type="evidence" value="ECO:0007669"/>
    <property type="project" value="TreeGrafter"/>
</dbReference>
<dbReference type="GO" id="GO:0016887">
    <property type="term" value="F:ATP hydrolysis activity"/>
    <property type="evidence" value="ECO:0007669"/>
    <property type="project" value="InterPro"/>
</dbReference>
<evidence type="ECO:0000256" key="4">
    <source>
        <dbReference type="ARBA" id="ARBA00022723"/>
    </source>
</evidence>
<dbReference type="SFLD" id="SFLDG00002">
    <property type="entry name" value="C1.7:_P-type_atpase_like"/>
    <property type="match status" value="1"/>
</dbReference>
<sequence>MNKTIRITGMHCTNCALNIEKGLGKTQGVKNVNVNFTTEKASVEFDENKVSEAKLLERIKELGYSGEFVVASFDREKEIREKEERQLKGLLLLSILLSLPAFVIGMFLMEFPYKGYVLFLLATPVQFIVGWRFYKSTWASLKQKTANMDTLIALGTSVAYFYSLYLILQNPMGETYFETSAVLITFVVTGKYLEARAKGRTSQAIRELMQLSPKQARVLVKGKEKIMPIDDVKAGDILIVKPGEQIPVDGTVVSGDSSVDESMITGESIPKEKARGMTVYGGTLNKHGLLRIKATRVGADSTLSRIIHLIEDAQTKKAPIQSYADRISSYFVPAVILISLLTFLAWFFLFGKPLSFALTAAVSVLVISCPCALGLATPTAVMVGIGKGARNGILIKGGEVLEKSQKINAILLDKTGTITLGKPAVTDIISFGKMSREDVLSFAASVEKASEHPLADAIVEKAEKEGVGIHGVSKFRSVTGKGVKGVVSRKTVMLGRPEWFDAGRRISDKVHELEDDGKTVVLLRVGEELGAIAVSDVVKPDSAEAVAKFRRMGFEIYMITGDNERVAKAVARKVSVDRYFAGVLPEDKSKLVEKLKKEGRNVAMVGDGINDAPALALADIGIVMSSGTDVAMESGDIVLMKNSLLDVVKAINLSKATMSKIRQNMFWALIYNLLGIPVAAGALSSVGVILNPMIAGGAMALSSLSVVTNSLLLNRAKI</sequence>
<dbReference type="Gene3D" id="3.40.50.1000">
    <property type="entry name" value="HAD superfamily/HAD-like"/>
    <property type="match status" value="1"/>
</dbReference>
<accession>A0A7D5XL30</accession>
<evidence type="ECO:0000256" key="8">
    <source>
        <dbReference type="ARBA" id="ARBA00022989"/>
    </source>
</evidence>
<keyword evidence="7" id="KW-1278">Translocase</keyword>
<feature type="transmembrane region" description="Helical" evidence="10">
    <location>
        <begin position="115"/>
        <end position="134"/>
    </location>
</feature>
<evidence type="ECO:0000256" key="1">
    <source>
        <dbReference type="ARBA" id="ARBA00004127"/>
    </source>
</evidence>
<evidence type="ECO:0000256" key="2">
    <source>
        <dbReference type="ARBA" id="ARBA00006024"/>
    </source>
</evidence>
<dbReference type="Gene3D" id="3.40.1110.10">
    <property type="entry name" value="Calcium-transporting ATPase, cytoplasmic domain N"/>
    <property type="match status" value="1"/>
</dbReference>
<dbReference type="CDD" id="cd02094">
    <property type="entry name" value="P-type_ATPase_Cu-like"/>
    <property type="match status" value="1"/>
</dbReference>
<reference evidence="13" key="1">
    <citation type="submission" date="2020-07" db="EMBL/GenBank/DDBJ databases">
        <title>Metabolic diversity and evolutionary history of the archaeal phylum ###Micrarchaeota### uncovered from a freshwater lake metagenome.</title>
        <authorList>
            <person name="Kadnikov V.V."/>
            <person name="Savvichev A.S."/>
            <person name="Mardanov A.V."/>
            <person name="Beletsky A.V."/>
            <person name="Chupakov A.V."/>
            <person name="Kokryatskaya N.M."/>
            <person name="Pimenov N.V."/>
            <person name="Ravin N.V."/>
        </authorList>
    </citation>
    <scope>NUCLEOTIDE SEQUENCE [LARGE SCALE GENOMIC DNA]</scope>
</reference>
<evidence type="ECO:0000259" key="11">
    <source>
        <dbReference type="PROSITE" id="PS50846"/>
    </source>
</evidence>
<dbReference type="FunFam" id="3.30.70.100:FF:000005">
    <property type="entry name" value="Copper-exporting P-type ATPase A"/>
    <property type="match status" value="1"/>
</dbReference>
<dbReference type="SUPFAM" id="SSF56784">
    <property type="entry name" value="HAD-like"/>
    <property type="match status" value="1"/>
</dbReference>
<evidence type="ECO:0000256" key="3">
    <source>
        <dbReference type="ARBA" id="ARBA00022692"/>
    </source>
</evidence>
<dbReference type="GO" id="GO:0016020">
    <property type="term" value="C:membrane"/>
    <property type="evidence" value="ECO:0007669"/>
    <property type="project" value="InterPro"/>
</dbReference>
<dbReference type="EMBL" id="CP058998">
    <property type="protein sequence ID" value="QLJ52506.1"/>
    <property type="molecule type" value="Genomic_DNA"/>
</dbReference>
<dbReference type="GO" id="GO:0005524">
    <property type="term" value="F:ATP binding"/>
    <property type="evidence" value="ECO:0007669"/>
    <property type="project" value="UniProtKB-KW"/>
</dbReference>
<feature type="domain" description="HMA" evidence="11">
    <location>
        <begin position="1"/>
        <end position="67"/>
    </location>
</feature>
<comment type="subcellular location">
    <subcellularLocation>
        <location evidence="1">Endomembrane system</location>
        <topology evidence="1">Multi-pass membrane protein</topology>
    </subcellularLocation>
</comment>
<dbReference type="GO" id="GO:0055070">
    <property type="term" value="P:copper ion homeostasis"/>
    <property type="evidence" value="ECO:0007669"/>
    <property type="project" value="TreeGrafter"/>
</dbReference>
<dbReference type="InterPro" id="IPR006121">
    <property type="entry name" value="HMA_dom"/>
</dbReference>
<evidence type="ECO:0000256" key="7">
    <source>
        <dbReference type="ARBA" id="ARBA00022967"/>
    </source>
</evidence>
<dbReference type="InterPro" id="IPR023299">
    <property type="entry name" value="ATPase_P-typ_cyto_dom_N"/>
</dbReference>
<dbReference type="SUPFAM" id="SSF55008">
    <property type="entry name" value="HMA, heavy metal-associated domain"/>
    <property type="match status" value="1"/>
</dbReference>
<dbReference type="CDD" id="cd00371">
    <property type="entry name" value="HMA"/>
    <property type="match status" value="1"/>
</dbReference>
<feature type="transmembrane region" description="Helical" evidence="10">
    <location>
        <begin position="693"/>
        <end position="713"/>
    </location>
</feature>
<organism evidence="12 13">
    <name type="scientific">Fermentimicrarchaeum limneticum</name>
    <dbReference type="NCBI Taxonomy" id="2795018"/>
    <lineage>
        <taxon>Archaea</taxon>
        <taxon>Candidatus Micrarchaeota</taxon>
        <taxon>Candidatus Fermentimicrarchaeales</taxon>
        <taxon>Candidatus Fermentimicrarchaeaceae</taxon>
        <taxon>Candidatus Fermentimicrarchaeum</taxon>
    </lineage>
</organism>
<dbReference type="KEGG" id="flt:Sv326_0331"/>
<comment type="similarity">
    <text evidence="2">Belongs to the cation transport ATPase (P-type) (TC 3.A.3) family. Type IB subfamily.</text>
</comment>
<keyword evidence="9 10" id="KW-0472">Membrane</keyword>
<feature type="transmembrane region" description="Helical" evidence="10">
    <location>
        <begin position="90"/>
        <end position="109"/>
    </location>
</feature>
<dbReference type="InterPro" id="IPR027256">
    <property type="entry name" value="P-typ_ATPase_IB"/>
</dbReference>
<dbReference type="PRINTS" id="PR00943">
    <property type="entry name" value="CUATPASE"/>
</dbReference>
<dbReference type="SUPFAM" id="SSF81665">
    <property type="entry name" value="Calcium ATPase, transmembrane domain M"/>
    <property type="match status" value="1"/>
</dbReference>
<dbReference type="PROSITE" id="PS50846">
    <property type="entry name" value="HMA_2"/>
    <property type="match status" value="1"/>
</dbReference>
<dbReference type="InterPro" id="IPR017969">
    <property type="entry name" value="Heavy-metal-associated_CS"/>
</dbReference>
<dbReference type="SFLD" id="SFLDS00003">
    <property type="entry name" value="Haloacid_Dehalogenase"/>
    <property type="match status" value="1"/>
</dbReference>
<dbReference type="Pfam" id="PF00403">
    <property type="entry name" value="HMA"/>
    <property type="match status" value="1"/>
</dbReference>
<dbReference type="PROSITE" id="PS01229">
    <property type="entry name" value="COF_2"/>
    <property type="match status" value="1"/>
</dbReference>
<dbReference type="InterPro" id="IPR036412">
    <property type="entry name" value="HAD-like_sf"/>
</dbReference>
<evidence type="ECO:0000313" key="13">
    <source>
        <dbReference type="Proteomes" id="UP000510821"/>
    </source>
</evidence>
<dbReference type="InterPro" id="IPR001757">
    <property type="entry name" value="P_typ_ATPase"/>
</dbReference>
<protein>
    <submittedName>
        <fullName evidence="12">Copper-exporting P-type ATPase A</fullName>
    </submittedName>
</protein>
<dbReference type="GO" id="GO:0043682">
    <property type="term" value="F:P-type divalent copper transporter activity"/>
    <property type="evidence" value="ECO:0007669"/>
    <property type="project" value="TreeGrafter"/>
</dbReference>
<dbReference type="Gene3D" id="3.30.70.100">
    <property type="match status" value="1"/>
</dbReference>
<feature type="transmembrane region" description="Helical" evidence="10">
    <location>
        <begin position="330"/>
        <end position="350"/>
    </location>
</feature>
<feature type="transmembrane region" description="Helical" evidence="10">
    <location>
        <begin position="665"/>
        <end position="687"/>
    </location>
</feature>
<keyword evidence="4" id="KW-0479">Metal-binding</keyword>
<keyword evidence="8 10" id="KW-1133">Transmembrane helix</keyword>
<proteinExistence type="inferred from homology"/>
<dbReference type="SFLD" id="SFLDF00027">
    <property type="entry name" value="p-type_atpase"/>
    <property type="match status" value="1"/>
</dbReference>
<evidence type="ECO:0000256" key="6">
    <source>
        <dbReference type="ARBA" id="ARBA00022840"/>
    </source>
</evidence>
<dbReference type="InterPro" id="IPR023214">
    <property type="entry name" value="HAD_sf"/>
</dbReference>
<dbReference type="PANTHER" id="PTHR43520">
    <property type="entry name" value="ATP7, ISOFORM B"/>
    <property type="match status" value="1"/>
</dbReference>
<dbReference type="FunFam" id="2.70.150.10:FF:000002">
    <property type="entry name" value="Copper-transporting ATPase 1, putative"/>
    <property type="match status" value="1"/>
</dbReference>
<dbReference type="InterPro" id="IPR059000">
    <property type="entry name" value="ATPase_P-type_domA"/>
</dbReference>
<dbReference type="Gene3D" id="2.70.150.10">
    <property type="entry name" value="Calcium-transporting ATPase, cytoplasmic transduction domain A"/>
    <property type="match status" value="1"/>
</dbReference>
<evidence type="ECO:0000256" key="9">
    <source>
        <dbReference type="ARBA" id="ARBA00023136"/>
    </source>
</evidence>
<dbReference type="NCBIfam" id="TIGR01525">
    <property type="entry name" value="ATPase-IB_hvy"/>
    <property type="match status" value="1"/>
</dbReference>
<dbReference type="PROSITE" id="PS00154">
    <property type="entry name" value="ATPASE_E1_E2"/>
    <property type="match status" value="1"/>
</dbReference>
<dbReference type="Proteomes" id="UP000510821">
    <property type="component" value="Chromosome"/>
</dbReference>
<feature type="transmembrane region" description="Helical" evidence="10">
    <location>
        <begin position="356"/>
        <end position="386"/>
    </location>
</feature>
<evidence type="ECO:0000256" key="5">
    <source>
        <dbReference type="ARBA" id="ARBA00022741"/>
    </source>
</evidence>
<dbReference type="Pfam" id="PF00122">
    <property type="entry name" value="E1-E2_ATPase"/>
    <property type="match status" value="1"/>
</dbReference>
<dbReference type="GO" id="GO:0012505">
    <property type="term" value="C:endomembrane system"/>
    <property type="evidence" value="ECO:0007669"/>
    <property type="project" value="UniProtKB-SubCell"/>
</dbReference>
<dbReference type="PANTHER" id="PTHR43520:SF8">
    <property type="entry name" value="P-TYPE CU(+) TRANSPORTER"/>
    <property type="match status" value="1"/>
</dbReference>
<dbReference type="PRINTS" id="PR00119">
    <property type="entry name" value="CATATPASE"/>
</dbReference>
<dbReference type="NCBIfam" id="TIGR01494">
    <property type="entry name" value="ATPase_P-type"/>
    <property type="match status" value="1"/>
</dbReference>
<dbReference type="PROSITE" id="PS01047">
    <property type="entry name" value="HMA_1"/>
    <property type="match status" value="1"/>
</dbReference>
<keyword evidence="5" id="KW-0547">Nucleotide-binding</keyword>
<dbReference type="NCBIfam" id="TIGR01512">
    <property type="entry name" value="ATPase-IB2_Cd"/>
    <property type="match status" value="1"/>
</dbReference>
<dbReference type="Pfam" id="PF00702">
    <property type="entry name" value="Hydrolase"/>
    <property type="match status" value="1"/>
</dbReference>
<evidence type="ECO:0000256" key="10">
    <source>
        <dbReference type="SAM" id="Phobius"/>
    </source>
</evidence>
<dbReference type="InterPro" id="IPR044492">
    <property type="entry name" value="P_typ_ATPase_HD_dom"/>
</dbReference>
<dbReference type="SUPFAM" id="SSF81653">
    <property type="entry name" value="Calcium ATPase, transduction domain A"/>
    <property type="match status" value="1"/>
</dbReference>
<keyword evidence="6" id="KW-0067">ATP-binding</keyword>
<dbReference type="AlphaFoldDB" id="A0A7D5XL30"/>
<dbReference type="InterPro" id="IPR008250">
    <property type="entry name" value="ATPase_P-typ_transduc_dom_A_sf"/>
</dbReference>
<dbReference type="InterPro" id="IPR018303">
    <property type="entry name" value="ATPase_P-typ_P_site"/>
</dbReference>
<keyword evidence="3 10" id="KW-0812">Transmembrane</keyword>